<dbReference type="PANTHER" id="PTHR43806:SF11">
    <property type="entry name" value="CEREVISIN-RELATED"/>
    <property type="match status" value="1"/>
</dbReference>
<evidence type="ECO:0000259" key="6">
    <source>
        <dbReference type="Pfam" id="PF00082"/>
    </source>
</evidence>
<evidence type="ECO:0000256" key="2">
    <source>
        <dbReference type="ARBA" id="ARBA00022801"/>
    </source>
</evidence>
<keyword evidence="2" id="KW-0378">Hydrolase</keyword>
<proteinExistence type="inferred from homology"/>
<feature type="region of interest" description="Disordered" evidence="5">
    <location>
        <begin position="441"/>
        <end position="473"/>
    </location>
</feature>
<evidence type="ECO:0000313" key="8">
    <source>
        <dbReference type="Proteomes" id="UP000694257"/>
    </source>
</evidence>
<evidence type="ECO:0000256" key="3">
    <source>
        <dbReference type="ARBA" id="ARBA00022825"/>
    </source>
</evidence>
<dbReference type="PROSITE" id="PS00138">
    <property type="entry name" value="SUBTILASE_SER"/>
    <property type="match status" value="1"/>
</dbReference>
<evidence type="ECO:0000313" key="7">
    <source>
        <dbReference type="EMBL" id="QXN88089.1"/>
    </source>
</evidence>
<dbReference type="PROSITE" id="PS00137">
    <property type="entry name" value="SUBTILASE_HIS"/>
    <property type="match status" value="1"/>
</dbReference>
<evidence type="ECO:0000256" key="1">
    <source>
        <dbReference type="ARBA" id="ARBA00022670"/>
    </source>
</evidence>
<dbReference type="Pfam" id="PF00082">
    <property type="entry name" value="Peptidase_S8"/>
    <property type="match status" value="1"/>
</dbReference>
<keyword evidence="8" id="KW-1185">Reference proteome</keyword>
<dbReference type="InterPro" id="IPR034073">
    <property type="entry name" value="Subtilisin_DY-like_dom"/>
</dbReference>
<dbReference type="InterPro" id="IPR023828">
    <property type="entry name" value="Peptidase_S8_Ser-AS"/>
</dbReference>
<dbReference type="Proteomes" id="UP000694257">
    <property type="component" value="Chromosome"/>
</dbReference>
<dbReference type="PROSITE" id="PS51892">
    <property type="entry name" value="SUBTILASE"/>
    <property type="match status" value="1"/>
</dbReference>
<protein>
    <submittedName>
        <fullName evidence="7">S8 family serine peptidase</fullName>
    </submittedName>
</protein>
<keyword evidence="3" id="KW-0720">Serine protease</keyword>
<dbReference type="EMBL" id="CP078145">
    <property type="protein sequence ID" value="QXN88089.1"/>
    <property type="molecule type" value="Genomic_DNA"/>
</dbReference>
<dbReference type="RefSeq" id="WP_218468973.1">
    <property type="nucleotide sequence ID" value="NZ_BAABJN010000008.1"/>
</dbReference>
<evidence type="ECO:0000256" key="4">
    <source>
        <dbReference type="PROSITE-ProRule" id="PRU01240"/>
    </source>
</evidence>
<dbReference type="PANTHER" id="PTHR43806">
    <property type="entry name" value="PEPTIDASE S8"/>
    <property type="match status" value="1"/>
</dbReference>
<name>A0ABX8REQ9_NOCIO</name>
<dbReference type="InterPro" id="IPR050131">
    <property type="entry name" value="Peptidase_S8_subtilisin-like"/>
</dbReference>
<organism evidence="7 8">
    <name type="scientific">Nocardia iowensis</name>
    <dbReference type="NCBI Taxonomy" id="204891"/>
    <lineage>
        <taxon>Bacteria</taxon>
        <taxon>Bacillati</taxon>
        <taxon>Actinomycetota</taxon>
        <taxon>Actinomycetes</taxon>
        <taxon>Mycobacteriales</taxon>
        <taxon>Nocardiaceae</taxon>
        <taxon>Nocardia</taxon>
    </lineage>
</organism>
<comment type="similarity">
    <text evidence="4">Belongs to the peptidase S8 family.</text>
</comment>
<comment type="caution">
    <text evidence="4">Lacks conserved residue(s) required for the propagation of feature annotation.</text>
</comment>
<accession>A0ABX8REQ9</accession>
<reference evidence="7 8" key="1">
    <citation type="submission" date="2021-07" db="EMBL/GenBank/DDBJ databases">
        <title>Whole Genome Sequence of Nocardia Iowensis.</title>
        <authorList>
            <person name="Lamm A."/>
            <person name="Collins-Fairclough A.M."/>
            <person name="Bunk B."/>
            <person name="Sproer C."/>
        </authorList>
    </citation>
    <scope>NUCLEOTIDE SEQUENCE [LARGE SCALE GENOMIC DNA]</scope>
    <source>
        <strain evidence="7 8">NRRL 5646</strain>
    </source>
</reference>
<evidence type="ECO:0000256" key="5">
    <source>
        <dbReference type="SAM" id="MobiDB-lite"/>
    </source>
</evidence>
<sequence length="473" mass="49609">MASQHRALRSPAELIVVTHGTERPLTPSVLEQSRGIESRLAALLPPGAELARIFGPANRLPGRVAGTPHEPVAAEYLKYFSVRGLDQDLDAIAARLREDDAVDGAYVKPPAEPPIAPYDTIETATTDAPPVTPNFEVRQGYLDPAPEGVDARSAWTVPGGRGAGVRMIDIEGAWRFTHEDLLANQGGVIGGNTSPDRGWRNHGTAVAGEISGDVNAFGITGIAPETFIRAVSIFGAGTAAAIRTAVDALGAGDVVLIELHRPGPRFNYADRPDQAGYIALEWWPDDLAAIRYANGRGVIVVEAGGNGAEDLDDALYDARPFGFPASWRNPFRGGAADSGAIMVGAGAPPPGFHGRDHGPARSRLAFSNFGSRIDAQGWGREVTTTGYGDLQGGSDEDLWYTDVFSGTSSAAPIVTGAVASYQGMSAAAGRRRTPAEMRARLRATGSPQTSAPGRPASQRIGNLPDLRAMAAPG</sequence>
<feature type="domain" description="Peptidase S8/S53" evidence="6">
    <location>
        <begin position="191"/>
        <end position="445"/>
    </location>
</feature>
<dbReference type="CDD" id="cd04843">
    <property type="entry name" value="Peptidases_S8_11"/>
    <property type="match status" value="1"/>
</dbReference>
<dbReference type="InterPro" id="IPR000209">
    <property type="entry name" value="Peptidase_S8/S53_dom"/>
</dbReference>
<gene>
    <name evidence="7" type="ORF">KV110_20915</name>
</gene>
<keyword evidence="1" id="KW-0645">Protease</keyword>
<dbReference type="InterPro" id="IPR022398">
    <property type="entry name" value="Peptidase_S8_His-AS"/>
</dbReference>